<evidence type="ECO:0000313" key="4">
    <source>
        <dbReference type="Proteomes" id="UP001165082"/>
    </source>
</evidence>
<feature type="coiled-coil region" evidence="1">
    <location>
        <begin position="917"/>
        <end position="951"/>
    </location>
</feature>
<gene>
    <name evidence="3" type="ORF">TrRE_jg11898</name>
</gene>
<dbReference type="OrthoDB" id="10687689at2759"/>
<dbReference type="Proteomes" id="UP001165082">
    <property type="component" value="Unassembled WGS sequence"/>
</dbReference>
<feature type="region of interest" description="Disordered" evidence="2">
    <location>
        <begin position="305"/>
        <end position="331"/>
    </location>
</feature>
<name>A0A9W6ZBK1_9STRA</name>
<keyword evidence="4" id="KW-1185">Reference proteome</keyword>
<proteinExistence type="predicted"/>
<dbReference type="AlphaFoldDB" id="A0A9W6ZBK1"/>
<comment type="caution">
    <text evidence="3">The sequence shown here is derived from an EMBL/GenBank/DDBJ whole genome shotgun (WGS) entry which is preliminary data.</text>
</comment>
<dbReference type="EMBL" id="BRXZ01003266">
    <property type="protein sequence ID" value="GMH51209.1"/>
    <property type="molecule type" value="Genomic_DNA"/>
</dbReference>
<accession>A0A9W6ZBK1</accession>
<feature type="region of interest" description="Disordered" evidence="2">
    <location>
        <begin position="137"/>
        <end position="186"/>
    </location>
</feature>
<organism evidence="3 4">
    <name type="scientific">Triparma retinervis</name>
    <dbReference type="NCBI Taxonomy" id="2557542"/>
    <lineage>
        <taxon>Eukaryota</taxon>
        <taxon>Sar</taxon>
        <taxon>Stramenopiles</taxon>
        <taxon>Ochrophyta</taxon>
        <taxon>Bolidophyceae</taxon>
        <taxon>Parmales</taxon>
        <taxon>Triparmaceae</taxon>
        <taxon>Triparma</taxon>
    </lineage>
</organism>
<evidence type="ECO:0000256" key="2">
    <source>
        <dbReference type="SAM" id="MobiDB-lite"/>
    </source>
</evidence>
<protein>
    <submittedName>
        <fullName evidence="3">Uncharacterized protein</fullName>
    </submittedName>
</protein>
<feature type="compositionally biased region" description="Low complexity" evidence="2">
    <location>
        <begin position="306"/>
        <end position="324"/>
    </location>
</feature>
<evidence type="ECO:0000256" key="1">
    <source>
        <dbReference type="SAM" id="Coils"/>
    </source>
</evidence>
<evidence type="ECO:0000313" key="3">
    <source>
        <dbReference type="EMBL" id="GMH51209.1"/>
    </source>
</evidence>
<reference evidence="3" key="1">
    <citation type="submission" date="2022-07" db="EMBL/GenBank/DDBJ databases">
        <title>Genome analysis of Parmales, a sister group of diatoms, reveals the evolutionary specialization of diatoms from phago-mixotrophs to photoautotrophs.</title>
        <authorList>
            <person name="Ban H."/>
            <person name="Sato S."/>
            <person name="Yoshikawa S."/>
            <person name="Kazumasa Y."/>
            <person name="Nakamura Y."/>
            <person name="Ichinomiya M."/>
            <person name="Saitoh K."/>
            <person name="Sato N."/>
            <person name="Blanc-Mathieu R."/>
            <person name="Endo H."/>
            <person name="Kuwata A."/>
            <person name="Ogata H."/>
        </authorList>
    </citation>
    <scope>NUCLEOTIDE SEQUENCE</scope>
</reference>
<sequence>MESNVPWNAAELLALKQGLPGASVFLAGTNLDTVLDTALAAEDVVKSVDLFQSAASIPTAPVGFANSNIDVTVSKSFDFGSLDDLGTLDASADAVGMGELGDLAEYSERIEDGEAASLKEGELLTRAHFSAMKDESLTDAPLPAPTLEPSATPLSPPSPRDPTPDPPRRSIISEGAVSPSQTRSKMPLAKAIFSPEAAAFNLAEEERPSSAPPSPGLRIEINDDQLASNDSLLVSATLTNASDSVSASRKLRYDYDSLGNVVSVSSPAGIALLEAADESIAVEESKVQGFTEVSTSTSLLCIATQTDPTPEPTAASSTSTTRTKASTEHLSDQASASTLLSAIERPAFVETLKEQIQALEELLAAAENREMPESGALPLLKKWRSTTFASIMTKNSALRRAEGAEKAIAAAVGRLREVEGACDSKLRLMSAKVSESKNLVEAESAKRLQAQEIAASCEIKSQEHRRVAAGIVDWVTNFTGGNPSSRSVPRNTLEQNYERRGNYIIENISKHKGISPAQARENALCAGSDLLERYEKRLNKVAHKVQTLGVHLAAKDAHLRNEQAAFVAEKAAWKKMHKNLGATKLRPSLSSEAEAIMRGIFKKLEGRNGVGKVEVRRLTSLLMTDRNLAFAMDYAVGSESWFALLKALEETLSRDNKNATVTWGEFLLCFIDGGAAELSKYKQFNIPSPSEIAIKSGEEVYTHSLLDTANKPHGRFEVAHLELVLPLSGRKMEEESFLRSLERMGDAELREVVRRLTRERTWCMDILHRLCVQGPRAQAMETASRRFSQNIEELMRLVEVGEEQHRLQEVEISRLKSDLSKEREGSERRNIELQSLNKRIVGEAGLRSKLEVTERRCEMYKVRLDQGEEELGESKRKESIARKDGAKLAARTQAALREAARGEKRLITFMGECKRREKDLIERAENAETLNTELRERLSQVENDYRLYEARVGGVWEGMGIAERAPISPARSTRSTNSWQHNTSAGGSVRSSHADRRMRIEKKSHRC</sequence>
<feature type="region of interest" description="Disordered" evidence="2">
    <location>
        <begin position="967"/>
        <end position="1007"/>
    </location>
</feature>
<feature type="compositionally biased region" description="Polar residues" evidence="2">
    <location>
        <begin position="970"/>
        <end position="991"/>
    </location>
</feature>
<keyword evidence="1" id="KW-0175">Coiled coil</keyword>